<accession>A0ABT1KYQ8</accession>
<dbReference type="Proteomes" id="UP001204524">
    <property type="component" value="Unassembled WGS sequence"/>
</dbReference>
<dbReference type="CDD" id="cd02440">
    <property type="entry name" value="AdoMet_MTases"/>
    <property type="match status" value="1"/>
</dbReference>
<dbReference type="PANTHER" id="PTHR43591">
    <property type="entry name" value="METHYLTRANSFERASE"/>
    <property type="match status" value="1"/>
</dbReference>
<keyword evidence="3" id="KW-1185">Reference proteome</keyword>
<evidence type="ECO:0000313" key="3">
    <source>
        <dbReference type="Proteomes" id="UP001204524"/>
    </source>
</evidence>
<comment type="caution">
    <text evidence="2">The sequence shown here is derived from an EMBL/GenBank/DDBJ whole genome shotgun (WGS) entry which is preliminary data.</text>
</comment>
<reference evidence="2 3" key="1">
    <citation type="submission" date="2022-06" db="EMBL/GenBank/DDBJ databases">
        <authorList>
            <person name="So Y."/>
        </authorList>
    </citation>
    <scope>NUCLEOTIDE SEQUENCE [LARGE SCALE GENOMIC DNA]</scope>
    <source>
        <strain evidence="2 3">STR3</strain>
    </source>
</reference>
<dbReference type="Gene3D" id="3.40.50.150">
    <property type="entry name" value="Vaccinia Virus protein VP39"/>
    <property type="match status" value="1"/>
</dbReference>
<dbReference type="InterPro" id="IPR013216">
    <property type="entry name" value="Methyltransf_11"/>
</dbReference>
<organism evidence="2 3">
    <name type="scientific">Nocardioides pinisoli</name>
    <dbReference type="NCBI Taxonomy" id="2950279"/>
    <lineage>
        <taxon>Bacteria</taxon>
        <taxon>Bacillati</taxon>
        <taxon>Actinomycetota</taxon>
        <taxon>Actinomycetes</taxon>
        <taxon>Propionibacteriales</taxon>
        <taxon>Nocardioidaceae</taxon>
        <taxon>Nocardioides</taxon>
    </lineage>
</organism>
<gene>
    <name evidence="2" type="ORF">NCI01_13935</name>
</gene>
<dbReference type="GO" id="GO:0008168">
    <property type="term" value="F:methyltransferase activity"/>
    <property type="evidence" value="ECO:0007669"/>
    <property type="project" value="UniProtKB-KW"/>
</dbReference>
<evidence type="ECO:0000313" key="2">
    <source>
        <dbReference type="EMBL" id="MCP3422900.1"/>
    </source>
</evidence>
<feature type="domain" description="Methyltransferase type 11" evidence="1">
    <location>
        <begin position="8"/>
        <end position="97"/>
    </location>
</feature>
<dbReference type="PANTHER" id="PTHR43591:SF110">
    <property type="entry name" value="RHODANESE DOMAIN-CONTAINING PROTEIN"/>
    <property type="match status" value="1"/>
</dbReference>
<keyword evidence="2" id="KW-0808">Transferase</keyword>
<proteinExistence type="predicted"/>
<name>A0ABT1KYQ8_9ACTN</name>
<keyword evidence="2" id="KW-0489">Methyltransferase</keyword>
<dbReference type="EMBL" id="JANARS010000005">
    <property type="protein sequence ID" value="MCP3422900.1"/>
    <property type="molecule type" value="Genomic_DNA"/>
</dbReference>
<protein>
    <submittedName>
        <fullName evidence="2">Class I SAM-dependent methyltransferase</fullName>
    </submittedName>
</protein>
<evidence type="ECO:0000259" key="1">
    <source>
        <dbReference type="Pfam" id="PF08241"/>
    </source>
</evidence>
<dbReference type="GO" id="GO:0032259">
    <property type="term" value="P:methylation"/>
    <property type="evidence" value="ECO:0007669"/>
    <property type="project" value="UniProtKB-KW"/>
</dbReference>
<sequence length="187" mass="20387">MTGDSSVLEVGCGTGVMAERINALPGVTLVAVDLSERFVELTAARGVDARQADICYLPFEDDTFDVVYAGWMLYHVRDIDRALAQVRRVLRPGGTFVAVTNGDDTLADLRREAGGRRMVTTFSSENGEHALGRHFSDVRRQDLETRAVFADHAEAQAYLDTAGEGLVLPPFEGPRTCAGHVTVFEAR</sequence>
<dbReference type="Pfam" id="PF08241">
    <property type="entry name" value="Methyltransf_11"/>
    <property type="match status" value="1"/>
</dbReference>
<dbReference type="SUPFAM" id="SSF53335">
    <property type="entry name" value="S-adenosyl-L-methionine-dependent methyltransferases"/>
    <property type="match status" value="1"/>
</dbReference>
<dbReference type="InterPro" id="IPR029063">
    <property type="entry name" value="SAM-dependent_MTases_sf"/>
</dbReference>